<accession>A0A4Z2BP32</accession>
<comment type="caution">
    <text evidence="2">The sequence shown here is derived from an EMBL/GenBank/DDBJ whole genome shotgun (WGS) entry which is preliminary data.</text>
</comment>
<organism evidence="2 3">
    <name type="scientific">Takifugu bimaculatus</name>
    <dbReference type="NCBI Taxonomy" id="433685"/>
    <lineage>
        <taxon>Eukaryota</taxon>
        <taxon>Metazoa</taxon>
        <taxon>Chordata</taxon>
        <taxon>Craniata</taxon>
        <taxon>Vertebrata</taxon>
        <taxon>Euteleostomi</taxon>
        <taxon>Actinopterygii</taxon>
        <taxon>Neopterygii</taxon>
        <taxon>Teleostei</taxon>
        <taxon>Neoteleostei</taxon>
        <taxon>Acanthomorphata</taxon>
        <taxon>Eupercaria</taxon>
        <taxon>Tetraodontiformes</taxon>
        <taxon>Tetradontoidea</taxon>
        <taxon>Tetraodontidae</taxon>
        <taxon>Takifugu</taxon>
    </lineage>
</organism>
<feature type="compositionally biased region" description="Polar residues" evidence="1">
    <location>
        <begin position="89"/>
        <end position="119"/>
    </location>
</feature>
<keyword evidence="3" id="KW-1185">Reference proteome</keyword>
<dbReference type="EMBL" id="SWLE01000012">
    <property type="protein sequence ID" value="TNM93682.1"/>
    <property type="molecule type" value="Genomic_DNA"/>
</dbReference>
<evidence type="ECO:0000313" key="3">
    <source>
        <dbReference type="Proteomes" id="UP000516260"/>
    </source>
</evidence>
<proteinExistence type="predicted"/>
<feature type="region of interest" description="Disordered" evidence="1">
    <location>
        <begin position="68"/>
        <end position="153"/>
    </location>
</feature>
<sequence length="273" mass="29075">MLEPPQEPSECLRLVHQKFATTMMRNIICSFVSEMAAPGPSDGGPGFAQALAEDLASAVVEAALMEASGGKSGEGRLQRSDSSLMDGAPNNSTSQSGRVTASSDLDPYNQTQIPNDSQPPSVPLSQLGLPTVGSLDYPDAPPTTPLSPELERSQTSFARKLKGGLAKVFLPSPPPPTPKDNEDDCAGVDPDLRVELMEHLMHSLTTWDPYEERPHGGAKIEALAEAVSGDIIDTVLRAGEQISDYSVVEAHLQAQRMAETIIASSLDEVRMLV</sequence>
<reference evidence="2 3" key="1">
    <citation type="submission" date="2019-04" db="EMBL/GenBank/DDBJ databases">
        <title>The sequence and de novo assembly of Takifugu bimaculatus genome using PacBio and Hi-C technologies.</title>
        <authorList>
            <person name="Xu P."/>
            <person name="Liu B."/>
            <person name="Zhou Z."/>
        </authorList>
    </citation>
    <scope>NUCLEOTIDE SEQUENCE [LARGE SCALE GENOMIC DNA]</scope>
    <source>
        <strain evidence="2">TB-2018</strain>
        <tissue evidence="2">Muscle</tissue>
    </source>
</reference>
<evidence type="ECO:0000313" key="2">
    <source>
        <dbReference type="EMBL" id="TNM93682.1"/>
    </source>
</evidence>
<dbReference type="Proteomes" id="UP000516260">
    <property type="component" value="Chromosome 2"/>
</dbReference>
<protein>
    <submittedName>
        <fullName evidence="2">Uncharacterized protein</fullName>
    </submittedName>
</protein>
<dbReference type="AlphaFoldDB" id="A0A4Z2BP32"/>
<name>A0A4Z2BP32_9TELE</name>
<evidence type="ECO:0000256" key="1">
    <source>
        <dbReference type="SAM" id="MobiDB-lite"/>
    </source>
</evidence>
<gene>
    <name evidence="2" type="ORF">fugu_001858</name>
</gene>